<dbReference type="PANTHER" id="PTHR30629">
    <property type="entry name" value="PROPHAGE INTEGRASE"/>
    <property type="match status" value="1"/>
</dbReference>
<comment type="similarity">
    <text evidence="1">Belongs to the 'phage' integrase family.</text>
</comment>
<dbReference type="GO" id="GO:0015074">
    <property type="term" value="P:DNA integration"/>
    <property type="evidence" value="ECO:0007669"/>
    <property type="project" value="UniProtKB-KW"/>
</dbReference>
<reference evidence="6 7" key="1">
    <citation type="submission" date="2019-08" db="EMBL/GenBank/DDBJ databases">
        <title>Bradyrhizobium hipponensis sp. nov., a rhizobium isolated from a Lupinus angustifolius root nodule in Tunisia.</title>
        <authorList>
            <person name="Off K."/>
            <person name="Rejili M."/>
            <person name="Mars M."/>
            <person name="Brachmann A."/>
            <person name="Marin M."/>
        </authorList>
    </citation>
    <scope>NUCLEOTIDE SEQUENCE [LARGE SCALE GENOMIC DNA]</scope>
    <source>
        <strain evidence="7">aSej3</strain>
    </source>
</reference>
<proteinExistence type="inferred from homology"/>
<dbReference type="InterPro" id="IPR046668">
    <property type="entry name" value="DUF6538"/>
</dbReference>
<protein>
    <submittedName>
        <fullName evidence="6">Site-specific integrase</fullName>
    </submittedName>
</protein>
<evidence type="ECO:0000256" key="3">
    <source>
        <dbReference type="ARBA" id="ARBA00023125"/>
    </source>
</evidence>
<organism evidence="6 7">
    <name type="scientific">Bradyrhizobium hipponense</name>
    <dbReference type="NCBI Taxonomy" id="2605638"/>
    <lineage>
        <taxon>Bacteria</taxon>
        <taxon>Pseudomonadati</taxon>
        <taxon>Pseudomonadota</taxon>
        <taxon>Alphaproteobacteria</taxon>
        <taxon>Hyphomicrobiales</taxon>
        <taxon>Nitrobacteraceae</taxon>
        <taxon>Bradyrhizobium</taxon>
    </lineage>
</organism>
<dbReference type="RefSeq" id="WP_148742415.1">
    <property type="nucleotide sequence ID" value="NZ_VSTH01000091.1"/>
</dbReference>
<evidence type="ECO:0000256" key="2">
    <source>
        <dbReference type="ARBA" id="ARBA00022908"/>
    </source>
</evidence>
<evidence type="ECO:0000259" key="5">
    <source>
        <dbReference type="PROSITE" id="PS51898"/>
    </source>
</evidence>
<dbReference type="Pfam" id="PF20172">
    <property type="entry name" value="DUF6538"/>
    <property type="match status" value="1"/>
</dbReference>
<keyword evidence="3" id="KW-0238">DNA-binding</keyword>
<dbReference type="InterPro" id="IPR013762">
    <property type="entry name" value="Integrase-like_cat_sf"/>
</dbReference>
<evidence type="ECO:0000313" key="6">
    <source>
        <dbReference type="EMBL" id="TYO63723.1"/>
    </source>
</evidence>
<dbReference type="InterPro" id="IPR010998">
    <property type="entry name" value="Integrase_recombinase_N"/>
</dbReference>
<keyword evidence="7" id="KW-1185">Reference proteome</keyword>
<name>A0A5S4YI50_9BRAD</name>
<dbReference type="GO" id="GO:0003677">
    <property type="term" value="F:DNA binding"/>
    <property type="evidence" value="ECO:0007669"/>
    <property type="project" value="UniProtKB-KW"/>
</dbReference>
<dbReference type="InterPro" id="IPR050808">
    <property type="entry name" value="Phage_Integrase"/>
</dbReference>
<evidence type="ECO:0000313" key="7">
    <source>
        <dbReference type="Proteomes" id="UP000324797"/>
    </source>
</evidence>
<keyword evidence="2" id="KW-0229">DNA integration</keyword>
<keyword evidence="4" id="KW-0233">DNA recombination</keyword>
<gene>
    <name evidence="6" type="ORF">FXV83_25725</name>
</gene>
<dbReference type="InterPro" id="IPR011010">
    <property type="entry name" value="DNA_brk_join_enz"/>
</dbReference>
<dbReference type="GO" id="GO:0006310">
    <property type="term" value="P:DNA recombination"/>
    <property type="evidence" value="ECO:0007669"/>
    <property type="project" value="UniProtKB-KW"/>
</dbReference>
<dbReference type="Gene3D" id="1.10.150.130">
    <property type="match status" value="1"/>
</dbReference>
<dbReference type="SUPFAM" id="SSF56349">
    <property type="entry name" value="DNA breaking-rejoining enzymes"/>
    <property type="match status" value="1"/>
</dbReference>
<dbReference type="Proteomes" id="UP000324797">
    <property type="component" value="Unassembled WGS sequence"/>
</dbReference>
<dbReference type="PANTHER" id="PTHR30629:SF2">
    <property type="entry name" value="PROPHAGE INTEGRASE INTS-RELATED"/>
    <property type="match status" value="1"/>
</dbReference>
<dbReference type="CDD" id="cd01184">
    <property type="entry name" value="INT_C_like_1"/>
    <property type="match status" value="1"/>
</dbReference>
<dbReference type="Gene3D" id="1.10.443.10">
    <property type="entry name" value="Intergrase catalytic core"/>
    <property type="match status" value="1"/>
</dbReference>
<dbReference type="InterPro" id="IPR002104">
    <property type="entry name" value="Integrase_catalytic"/>
</dbReference>
<feature type="domain" description="Tyr recombinase" evidence="5">
    <location>
        <begin position="322"/>
        <end position="509"/>
    </location>
</feature>
<evidence type="ECO:0000256" key="4">
    <source>
        <dbReference type="ARBA" id="ARBA00023172"/>
    </source>
</evidence>
<accession>A0A5S4YI50</accession>
<dbReference type="EMBL" id="VSTH01000091">
    <property type="protein sequence ID" value="TYO63723.1"/>
    <property type="molecule type" value="Genomic_DNA"/>
</dbReference>
<evidence type="ECO:0000256" key="1">
    <source>
        <dbReference type="ARBA" id="ARBA00008857"/>
    </source>
</evidence>
<sequence>MPLAMSRPWKHPKTGIYQLRKAVPDELRKLVGKREEKVSLQTRDPAEAKVRHAKALAELEARWANLRAGPKALTERDAHQLAIVAHDRWLEQYRDNPSQQTSWDVELGGRLFSVPKTLIEITVQAERLSDFSVLETPESKILRMEQACLDAANDYLTANGIFVDDQNRRTMARALGVAVQRASVTLARLAKGESIQEFPFSHTAVAPRSAKAGVPQRAVTFQNLLNGWAAERRPVAKTVYEWSRVFRELERHLGHTDAHRLSPENLVDWKGVMVSAGLRAKTIQGSKLSPVRAVLQWGVQNKLLGSNAAEGISLDVKAKQGERKRSFTDEEAKIILRAALLEKDSVKRWVPWIGAYTGARLSEICQLRREDILKVEDIWCMKFAPEAGSLKTSGSERVVPVHPALIESGFLDYVAQVKSGALFAELSPDKFGKRGGNGTKMIGRFVRQLGLKDPRLSPSHSWRHRIKTLGRRHGLAQDILNAITGHGSKSVADSYGEFPVEALFREISKIPVLDLANTAPSEN</sequence>
<dbReference type="AlphaFoldDB" id="A0A5S4YI50"/>
<dbReference type="PROSITE" id="PS51898">
    <property type="entry name" value="TYR_RECOMBINASE"/>
    <property type="match status" value="1"/>
</dbReference>
<comment type="caution">
    <text evidence="6">The sequence shown here is derived from an EMBL/GenBank/DDBJ whole genome shotgun (WGS) entry which is preliminary data.</text>
</comment>